<reference evidence="3" key="1">
    <citation type="submission" date="2019-04" db="EMBL/GenBank/DDBJ databases">
        <title>Sequencing of skin fungus with MAO and IRED activity.</title>
        <authorList>
            <person name="Marsaioli A.J."/>
            <person name="Bonatto J.M.C."/>
            <person name="Reis Junior O."/>
        </authorList>
    </citation>
    <scope>NUCLEOTIDE SEQUENCE</scope>
    <source>
        <strain evidence="3">30M1</strain>
    </source>
</reference>
<proteinExistence type="predicted"/>
<evidence type="ECO:0000256" key="1">
    <source>
        <dbReference type="SAM" id="MobiDB-lite"/>
    </source>
</evidence>
<name>A0A9P4WBE6_CURKU</name>
<evidence type="ECO:0000256" key="2">
    <source>
        <dbReference type="SAM" id="Phobius"/>
    </source>
</evidence>
<keyword evidence="2" id="KW-0812">Transmembrane</keyword>
<evidence type="ECO:0000313" key="3">
    <source>
        <dbReference type="EMBL" id="KAF3003526.1"/>
    </source>
</evidence>
<feature type="compositionally biased region" description="Basic and acidic residues" evidence="1">
    <location>
        <begin position="355"/>
        <end position="364"/>
    </location>
</feature>
<dbReference type="Proteomes" id="UP000801428">
    <property type="component" value="Unassembled WGS sequence"/>
</dbReference>
<dbReference type="AlphaFoldDB" id="A0A9P4WBE6"/>
<accession>A0A9P4WBE6</accession>
<keyword evidence="2" id="KW-1133">Transmembrane helix</keyword>
<protein>
    <submittedName>
        <fullName evidence="3">Uncharacterized protein</fullName>
    </submittedName>
</protein>
<feature type="region of interest" description="Disordered" evidence="1">
    <location>
        <begin position="355"/>
        <end position="403"/>
    </location>
</feature>
<keyword evidence="4" id="KW-1185">Reference proteome</keyword>
<sequence length="403" mass="43408">MSAPTETSNTRIDYTSIVTATPKPVYSDRWGMILPTVFDTIVTSHLKVYTIESQLAECSSRWMLVPGQGNKSGLWTITSGNYADTVEDGFVTPGYWRNCYPDAPATPAYSPAMCTGRYSLTVINSMVLASPTPALVWQGLCCPTGFVYGGRCQSLFSTPTAVAIALPTPSSTGGGSYGGYASIAQMDAGVALAEPITVYWQSSDLTRFPRAYATSMASYMSVTLESQSADLMSSVSTTSGTTNAPKDNVTGTTARGVSKGAMVVIILSAVVGAALLAGAAFFCLRRRRRQRQRQQQQAFSEQHGAATELPNHSSGFKSLIRGRWRAEMEVKPAPVEIDSGKVYTSAGLIAELEAPVHHPDKDPDQFSFTGSIFETRRADTNEEKRTKEEETTSEEKSGKDEPA</sequence>
<gene>
    <name evidence="3" type="ORF">E8E13_005453</name>
</gene>
<organism evidence="3 4">
    <name type="scientific">Curvularia kusanoi</name>
    <name type="common">Cochliobolus kusanoi</name>
    <dbReference type="NCBI Taxonomy" id="90978"/>
    <lineage>
        <taxon>Eukaryota</taxon>
        <taxon>Fungi</taxon>
        <taxon>Dikarya</taxon>
        <taxon>Ascomycota</taxon>
        <taxon>Pezizomycotina</taxon>
        <taxon>Dothideomycetes</taxon>
        <taxon>Pleosporomycetidae</taxon>
        <taxon>Pleosporales</taxon>
        <taxon>Pleosporineae</taxon>
        <taxon>Pleosporaceae</taxon>
        <taxon>Curvularia</taxon>
    </lineage>
</organism>
<feature type="transmembrane region" description="Helical" evidence="2">
    <location>
        <begin position="261"/>
        <end position="284"/>
    </location>
</feature>
<evidence type="ECO:0000313" key="4">
    <source>
        <dbReference type="Proteomes" id="UP000801428"/>
    </source>
</evidence>
<keyword evidence="2" id="KW-0472">Membrane</keyword>
<dbReference type="EMBL" id="SWKU01000009">
    <property type="protein sequence ID" value="KAF3003526.1"/>
    <property type="molecule type" value="Genomic_DNA"/>
</dbReference>
<feature type="compositionally biased region" description="Basic and acidic residues" evidence="1">
    <location>
        <begin position="374"/>
        <end position="403"/>
    </location>
</feature>
<comment type="caution">
    <text evidence="3">The sequence shown here is derived from an EMBL/GenBank/DDBJ whole genome shotgun (WGS) entry which is preliminary data.</text>
</comment>
<dbReference type="OrthoDB" id="3693767at2759"/>
<feature type="region of interest" description="Disordered" evidence="1">
    <location>
        <begin position="293"/>
        <end position="314"/>
    </location>
</feature>